<accession>A0A848H8X7</accession>
<organism evidence="9 10">
    <name type="scientific">Ramlibacter agri</name>
    <dbReference type="NCBI Taxonomy" id="2728837"/>
    <lineage>
        <taxon>Bacteria</taxon>
        <taxon>Pseudomonadati</taxon>
        <taxon>Pseudomonadota</taxon>
        <taxon>Betaproteobacteria</taxon>
        <taxon>Burkholderiales</taxon>
        <taxon>Comamonadaceae</taxon>
        <taxon>Ramlibacter</taxon>
    </lineage>
</organism>
<comment type="caution">
    <text evidence="9">The sequence shown here is derived from an EMBL/GenBank/DDBJ whole genome shotgun (WGS) entry which is preliminary data.</text>
</comment>
<evidence type="ECO:0000256" key="7">
    <source>
        <dbReference type="SAM" id="Phobius"/>
    </source>
</evidence>
<evidence type="ECO:0000256" key="2">
    <source>
        <dbReference type="ARBA" id="ARBA00022448"/>
    </source>
</evidence>
<evidence type="ECO:0000256" key="6">
    <source>
        <dbReference type="ARBA" id="ARBA00023136"/>
    </source>
</evidence>
<name>A0A848H8X7_9BURK</name>
<dbReference type="PANTHER" id="PTHR43045">
    <property type="entry name" value="SHIKIMATE TRANSPORTER"/>
    <property type="match status" value="1"/>
</dbReference>
<dbReference type="Pfam" id="PF00083">
    <property type="entry name" value="Sugar_tr"/>
    <property type="match status" value="1"/>
</dbReference>
<dbReference type="Proteomes" id="UP000541185">
    <property type="component" value="Unassembled WGS sequence"/>
</dbReference>
<keyword evidence="3" id="KW-1003">Cell membrane</keyword>
<feature type="transmembrane region" description="Helical" evidence="7">
    <location>
        <begin position="150"/>
        <end position="172"/>
    </location>
</feature>
<evidence type="ECO:0000256" key="3">
    <source>
        <dbReference type="ARBA" id="ARBA00022475"/>
    </source>
</evidence>
<keyword evidence="10" id="KW-1185">Reference proteome</keyword>
<dbReference type="GO" id="GO:0022857">
    <property type="term" value="F:transmembrane transporter activity"/>
    <property type="evidence" value="ECO:0007669"/>
    <property type="project" value="InterPro"/>
</dbReference>
<keyword evidence="6 7" id="KW-0472">Membrane</keyword>
<evidence type="ECO:0000313" key="10">
    <source>
        <dbReference type="Proteomes" id="UP000541185"/>
    </source>
</evidence>
<feature type="transmembrane region" description="Helical" evidence="7">
    <location>
        <begin position="53"/>
        <end position="73"/>
    </location>
</feature>
<dbReference type="InterPro" id="IPR005828">
    <property type="entry name" value="MFS_sugar_transport-like"/>
</dbReference>
<feature type="transmembrane region" description="Helical" evidence="7">
    <location>
        <begin position="328"/>
        <end position="347"/>
    </location>
</feature>
<dbReference type="AlphaFoldDB" id="A0A848H8X7"/>
<comment type="subcellular location">
    <subcellularLocation>
        <location evidence="1">Cell membrane</location>
        <topology evidence="1">Multi-pass membrane protein</topology>
    </subcellularLocation>
</comment>
<feature type="transmembrane region" description="Helical" evidence="7">
    <location>
        <begin position="115"/>
        <end position="138"/>
    </location>
</feature>
<dbReference type="Gene3D" id="1.20.1250.20">
    <property type="entry name" value="MFS general substrate transporter like domains"/>
    <property type="match status" value="2"/>
</dbReference>
<sequence>MEARARPDLWRVCVAAVVGSAIEGFDFLAYGTASALVFGKVFFSNLDATTASIASFATFATGLLARPLGGLVFGHYGDRVGRKTMLSLSLVMMGVATVGLGLVPSYAAIGFWAPLLLVLLRMVQGIAFGGEFGGAILMAVEHAPPKWKGVLGALPLAGVPMGLVMSAGSFALVTQLPESSFLEWGWRLPFLASVLLVIGGYYIRSSIPETPEFLEVQQRHRTSRMPSLELLREHWKITALTIGNKLGEVTLYYTATVFLIAYAIKIGFSRADTIHALLVGAVAQVIGMVITGWLCSKVDGRNVARVGGIVLAVSIAGLITLIESRDSFRLDLAMIFALGVVHPLVYAPQAAFYSAQFPAHLRYSGLSIGIQFGAAIGGGIAPIMATALVARYGDLTPVAYYVGAIGVLAAICAHFMRPSEGHEASSRAPVGVAHAKT</sequence>
<protein>
    <submittedName>
        <fullName evidence="9">MHS family MFS transporter</fullName>
    </submittedName>
</protein>
<evidence type="ECO:0000256" key="1">
    <source>
        <dbReference type="ARBA" id="ARBA00004651"/>
    </source>
</evidence>
<feature type="transmembrane region" description="Helical" evidence="7">
    <location>
        <begin position="274"/>
        <end position="295"/>
    </location>
</feature>
<proteinExistence type="predicted"/>
<keyword evidence="4 7" id="KW-0812">Transmembrane</keyword>
<feature type="transmembrane region" description="Helical" evidence="7">
    <location>
        <begin position="85"/>
        <end position="109"/>
    </location>
</feature>
<dbReference type="CDD" id="cd17369">
    <property type="entry name" value="MFS_ShiA_like"/>
    <property type="match status" value="1"/>
</dbReference>
<dbReference type="InterPro" id="IPR036259">
    <property type="entry name" value="MFS_trans_sf"/>
</dbReference>
<feature type="transmembrane region" description="Helical" evidence="7">
    <location>
        <begin position="250"/>
        <end position="268"/>
    </location>
</feature>
<feature type="transmembrane region" description="Helical" evidence="7">
    <location>
        <begin position="368"/>
        <end position="392"/>
    </location>
</feature>
<keyword evidence="5 7" id="KW-1133">Transmembrane helix</keyword>
<feature type="transmembrane region" description="Helical" evidence="7">
    <location>
        <begin position="302"/>
        <end position="322"/>
    </location>
</feature>
<dbReference type="SUPFAM" id="SSF103473">
    <property type="entry name" value="MFS general substrate transporter"/>
    <property type="match status" value="1"/>
</dbReference>
<keyword evidence="2" id="KW-0813">Transport</keyword>
<evidence type="ECO:0000313" key="9">
    <source>
        <dbReference type="EMBL" id="NML47426.1"/>
    </source>
</evidence>
<reference evidence="9 10" key="1">
    <citation type="submission" date="2020-04" db="EMBL/GenBank/DDBJ databases">
        <title>Ramlibacter sp. G-1-2-2 isolated from soil.</title>
        <authorList>
            <person name="Dahal R.H."/>
        </authorList>
    </citation>
    <scope>NUCLEOTIDE SEQUENCE [LARGE SCALE GENOMIC DNA]</scope>
    <source>
        <strain evidence="9 10">G-1-2-2</strain>
    </source>
</reference>
<dbReference type="InterPro" id="IPR020846">
    <property type="entry name" value="MFS_dom"/>
</dbReference>
<feature type="transmembrane region" description="Helical" evidence="7">
    <location>
        <begin position="398"/>
        <end position="416"/>
    </location>
</feature>
<evidence type="ECO:0000256" key="4">
    <source>
        <dbReference type="ARBA" id="ARBA00022692"/>
    </source>
</evidence>
<feature type="transmembrane region" description="Helical" evidence="7">
    <location>
        <begin position="12"/>
        <end position="33"/>
    </location>
</feature>
<evidence type="ECO:0000256" key="5">
    <source>
        <dbReference type="ARBA" id="ARBA00022989"/>
    </source>
</evidence>
<dbReference type="GO" id="GO:0005886">
    <property type="term" value="C:plasma membrane"/>
    <property type="evidence" value="ECO:0007669"/>
    <property type="project" value="UniProtKB-SubCell"/>
</dbReference>
<dbReference type="EMBL" id="JABBFX010000003">
    <property type="protein sequence ID" value="NML47426.1"/>
    <property type="molecule type" value="Genomic_DNA"/>
</dbReference>
<dbReference type="PROSITE" id="PS50850">
    <property type="entry name" value="MFS"/>
    <property type="match status" value="1"/>
</dbReference>
<gene>
    <name evidence="9" type="ORF">HHL11_26995</name>
</gene>
<feature type="domain" description="Major facilitator superfamily (MFS) profile" evidence="8">
    <location>
        <begin position="12"/>
        <end position="421"/>
    </location>
</feature>
<dbReference type="PANTHER" id="PTHR43045:SF1">
    <property type="entry name" value="SHIKIMATE TRANSPORTER"/>
    <property type="match status" value="1"/>
</dbReference>
<feature type="transmembrane region" description="Helical" evidence="7">
    <location>
        <begin position="184"/>
        <end position="203"/>
    </location>
</feature>
<evidence type="ECO:0000259" key="8">
    <source>
        <dbReference type="PROSITE" id="PS50850"/>
    </source>
</evidence>